<dbReference type="PANTHER" id="PTHR30546">
    <property type="entry name" value="FLAVODOXIN-RELATED PROTEIN WRBA-RELATED"/>
    <property type="match status" value="1"/>
</dbReference>
<dbReference type="NCBIfam" id="NF002999">
    <property type="entry name" value="PRK03767.1"/>
    <property type="match status" value="1"/>
</dbReference>
<dbReference type="InterPro" id="IPR005025">
    <property type="entry name" value="FMN_Rdtase-like_dom"/>
</dbReference>
<name>A0A7J7ILA9_9RHOD</name>
<evidence type="ECO:0000313" key="3">
    <source>
        <dbReference type="EMBL" id="KAF6003916.1"/>
    </source>
</evidence>
<gene>
    <name evidence="3" type="ORF">F1559_003816</name>
</gene>
<organism evidence="3 4">
    <name type="scientific">Cyanidiococcus yangmingshanensis</name>
    <dbReference type="NCBI Taxonomy" id="2690220"/>
    <lineage>
        <taxon>Eukaryota</taxon>
        <taxon>Rhodophyta</taxon>
        <taxon>Bangiophyceae</taxon>
        <taxon>Cyanidiales</taxon>
        <taxon>Cyanidiaceae</taxon>
        <taxon>Cyanidiococcus</taxon>
    </lineage>
</organism>
<comment type="similarity">
    <text evidence="1">Belongs to the WrbA family.</text>
</comment>
<dbReference type="GO" id="GO:0016020">
    <property type="term" value="C:membrane"/>
    <property type="evidence" value="ECO:0007669"/>
    <property type="project" value="TreeGrafter"/>
</dbReference>
<proteinExistence type="inferred from homology"/>
<reference evidence="3 4" key="1">
    <citation type="journal article" date="2020" name="J. Phycol.">
        <title>Comparative genome analysis reveals Cyanidiococcus gen. nov., a new extremophilic red algal genus sister to Cyanidioschyzon (Cyanidioschyzonaceae, Rhodophyta).</title>
        <authorList>
            <person name="Liu S.-L."/>
            <person name="Chiang Y.-R."/>
            <person name="Yoon H.S."/>
            <person name="Fu H.-Y."/>
        </authorList>
    </citation>
    <scope>NUCLEOTIDE SEQUENCE [LARGE SCALE GENOMIC DNA]</scope>
    <source>
        <strain evidence="3 4">THAL066</strain>
    </source>
</reference>
<evidence type="ECO:0000313" key="4">
    <source>
        <dbReference type="Proteomes" id="UP000530660"/>
    </source>
</evidence>
<dbReference type="InterPro" id="IPR029039">
    <property type="entry name" value="Flavoprotein-like_sf"/>
</dbReference>
<dbReference type="EMBL" id="VWRR01000005">
    <property type="protein sequence ID" value="KAF6003916.1"/>
    <property type="molecule type" value="Genomic_DNA"/>
</dbReference>
<comment type="caution">
    <text evidence="3">The sequence shown here is derived from an EMBL/GenBank/DDBJ whole genome shotgun (WGS) entry which is preliminary data.</text>
</comment>
<accession>A0A7J7ILA9</accession>
<dbReference type="Proteomes" id="UP000530660">
    <property type="component" value="Unassembled WGS sequence"/>
</dbReference>
<dbReference type="GO" id="GO:0003955">
    <property type="term" value="F:NAD(P)H dehydrogenase (quinone) activity"/>
    <property type="evidence" value="ECO:0007669"/>
    <property type="project" value="InterPro"/>
</dbReference>
<dbReference type="AlphaFoldDB" id="A0A7J7ILA9"/>
<dbReference type="FunFam" id="3.40.50.360:FF:000001">
    <property type="entry name" value="NAD(P)H dehydrogenase (Quinone) FQR1-like"/>
    <property type="match status" value="1"/>
</dbReference>
<dbReference type="PANTHER" id="PTHR30546:SF23">
    <property type="entry name" value="FLAVOPROTEIN-LIKE PROTEIN YCP4-RELATED"/>
    <property type="match status" value="1"/>
</dbReference>
<dbReference type="InterPro" id="IPR010089">
    <property type="entry name" value="Flavoprotein_WrbA-like"/>
</dbReference>
<dbReference type="PROSITE" id="PS50902">
    <property type="entry name" value="FLAVODOXIN_LIKE"/>
    <property type="match status" value="1"/>
</dbReference>
<evidence type="ECO:0000256" key="1">
    <source>
        <dbReference type="ARBA" id="ARBA00006961"/>
    </source>
</evidence>
<feature type="domain" description="Flavodoxin-like" evidence="2">
    <location>
        <begin position="5"/>
        <end position="193"/>
    </location>
</feature>
<dbReference type="NCBIfam" id="TIGR01755">
    <property type="entry name" value="flav_wrbA"/>
    <property type="match status" value="1"/>
</dbReference>
<evidence type="ECO:0000259" key="2">
    <source>
        <dbReference type="PROSITE" id="PS50902"/>
    </source>
</evidence>
<protein>
    <recommendedName>
        <fullName evidence="2">Flavodoxin-like domain-containing protein</fullName>
    </recommendedName>
</protein>
<dbReference type="OrthoDB" id="504689at2759"/>
<dbReference type="InterPro" id="IPR008254">
    <property type="entry name" value="Flavodoxin/NO_synth"/>
</dbReference>
<sequence>MAPRVLVLIYSVYGHVTKLARHVVKGVQKAGVECDLMQVPETLPEEILKKIHAAPKPEDIPVLDDPSKITEYDGILFGYPTRYGQSPAQISAFWDSTGPLWLSGALQGKAAGIFTSTASLQGGQETTALTAMTRFVHHGMIFVPLGYADPSMLDLSQVHGGSPYGASTFAGGDGSRQPSDMELRLAEIQGERFANVVKKLAA</sequence>
<dbReference type="GO" id="GO:0010181">
    <property type="term" value="F:FMN binding"/>
    <property type="evidence" value="ECO:0007669"/>
    <property type="project" value="InterPro"/>
</dbReference>
<dbReference type="SUPFAM" id="SSF52218">
    <property type="entry name" value="Flavoproteins"/>
    <property type="match status" value="1"/>
</dbReference>
<dbReference type="Pfam" id="PF03358">
    <property type="entry name" value="FMN_red"/>
    <property type="match status" value="1"/>
</dbReference>
<keyword evidence="4" id="KW-1185">Reference proteome</keyword>
<dbReference type="Gene3D" id="3.40.50.360">
    <property type="match status" value="1"/>
</dbReference>